<dbReference type="PROSITE" id="PS00470">
    <property type="entry name" value="IDH_IMDH"/>
    <property type="match status" value="1"/>
</dbReference>
<dbReference type="Pfam" id="PF00180">
    <property type="entry name" value="Iso_dh"/>
    <property type="match status" value="1"/>
</dbReference>
<dbReference type="AlphaFoldDB" id="A0A9P0CSI2"/>
<keyword evidence="6" id="KW-1185">Reference proteome</keyword>
<keyword evidence="2" id="KW-0816">Tricarboxylic acid cycle</keyword>
<dbReference type="GO" id="GO:0005739">
    <property type="term" value="C:mitochondrion"/>
    <property type="evidence" value="ECO:0007669"/>
    <property type="project" value="TreeGrafter"/>
</dbReference>
<dbReference type="GO" id="GO:0006099">
    <property type="term" value="P:tricarboxylic acid cycle"/>
    <property type="evidence" value="ECO:0007669"/>
    <property type="project" value="UniProtKB-KW"/>
</dbReference>
<dbReference type="EMBL" id="OV651814">
    <property type="protein sequence ID" value="CAH1105743.1"/>
    <property type="molecule type" value="Genomic_DNA"/>
</dbReference>
<keyword evidence="3" id="KW-0472">Membrane</keyword>
<evidence type="ECO:0000313" key="5">
    <source>
        <dbReference type="EMBL" id="CAH1105743.1"/>
    </source>
</evidence>
<dbReference type="PANTHER" id="PTHR11835">
    <property type="entry name" value="DECARBOXYLATING DEHYDROGENASES-ISOCITRATE, ISOPROPYLMALATE, TARTRATE"/>
    <property type="match status" value="1"/>
</dbReference>
<evidence type="ECO:0000313" key="6">
    <source>
        <dbReference type="Proteomes" id="UP001153636"/>
    </source>
</evidence>
<evidence type="ECO:0000256" key="3">
    <source>
        <dbReference type="SAM" id="Phobius"/>
    </source>
</evidence>
<evidence type="ECO:0000256" key="2">
    <source>
        <dbReference type="ARBA" id="ARBA00022532"/>
    </source>
</evidence>
<dbReference type="InterPro" id="IPR019818">
    <property type="entry name" value="IsoCit/isopropylmalate_DH_CS"/>
</dbReference>
<evidence type="ECO:0000259" key="4">
    <source>
        <dbReference type="SMART" id="SM01329"/>
    </source>
</evidence>
<organism evidence="5 6">
    <name type="scientific">Psylliodes chrysocephalus</name>
    <dbReference type="NCBI Taxonomy" id="3402493"/>
    <lineage>
        <taxon>Eukaryota</taxon>
        <taxon>Metazoa</taxon>
        <taxon>Ecdysozoa</taxon>
        <taxon>Arthropoda</taxon>
        <taxon>Hexapoda</taxon>
        <taxon>Insecta</taxon>
        <taxon>Pterygota</taxon>
        <taxon>Neoptera</taxon>
        <taxon>Endopterygota</taxon>
        <taxon>Coleoptera</taxon>
        <taxon>Polyphaga</taxon>
        <taxon>Cucujiformia</taxon>
        <taxon>Chrysomeloidea</taxon>
        <taxon>Chrysomelidae</taxon>
        <taxon>Galerucinae</taxon>
        <taxon>Alticini</taxon>
        <taxon>Psylliodes</taxon>
    </lineage>
</organism>
<dbReference type="SUPFAM" id="SSF53659">
    <property type="entry name" value="Isocitrate/Isopropylmalate dehydrogenase-like"/>
    <property type="match status" value="1"/>
</dbReference>
<evidence type="ECO:0000256" key="1">
    <source>
        <dbReference type="ARBA" id="ARBA00007769"/>
    </source>
</evidence>
<keyword evidence="3" id="KW-1133">Transmembrane helix</keyword>
<dbReference type="SMART" id="SM01329">
    <property type="entry name" value="Iso_dh"/>
    <property type="match status" value="1"/>
</dbReference>
<comment type="similarity">
    <text evidence="1">Belongs to the isocitrate and isopropylmalate dehydrogenases family.</text>
</comment>
<dbReference type="GO" id="GO:0006102">
    <property type="term" value="P:isocitrate metabolic process"/>
    <property type="evidence" value="ECO:0007669"/>
    <property type="project" value="TreeGrafter"/>
</dbReference>
<dbReference type="InterPro" id="IPR024084">
    <property type="entry name" value="IsoPropMal-DH-like_dom"/>
</dbReference>
<proteinExistence type="inferred from homology"/>
<sequence length="609" mass="68096">MTLPNQCQNPSQPDNNVSDMLTIGKLSHLESVTSVTRKLLPLAAFFMAFTTVMTVLIVYMDNTAIKHYQFRVNMSQDYDLLGVSQDDPQLIMYIREVHLTPAIEPNHKPLKSEDEISEDTAYVIDLLHNKRKGFFVEAGAYNDGRTSKTEWLEEKLGWQGLLIQPDPRHYFSLRRHNRKHSQAIHGCLSPSPYPKEVSLHPENEGIKMNSIHSSLLDMDDSDWFNTRVKCFPLYSLLLATNITNIDYLILETGGSELLVLETVPFDRVHIKALNVVPKRHTRCLATGIADRPEVRTTCTMIPGDGVGPELMYSVQEVFKAVGIPVDFEAYFFSEVNPTLSAPLDKVAESISKNRVCLKGILATPDYSHTGELQTLNMKLRNALDLYANVVHVKSLPGVKSRHTGIDCVIIREQTEGEYSALEHEGVKGIVECLKIVTAKKSQRIAKFAFDYATKNNRKKMAKLYPKIEFEKMIVDNCTMQMVSNPQQFDVMVTPNLYGNIVDNLASGLVGGAGIVAGASYSANCVVFEPGARHTFSEAVGKNVANPTAMLLCASKMLRHVNLHYYGDMIRNAVENVLRDGKVKTKDVGGQSTTQQFTYAVISKLEMTKK</sequence>
<protein>
    <recommendedName>
        <fullName evidence="4">Isopropylmalate dehydrogenase-like domain-containing protein</fullName>
    </recommendedName>
</protein>
<accession>A0A9P0CSI2</accession>
<dbReference type="GO" id="GO:0000287">
    <property type="term" value="F:magnesium ion binding"/>
    <property type="evidence" value="ECO:0007669"/>
    <property type="project" value="InterPro"/>
</dbReference>
<name>A0A9P0CSI2_9CUCU</name>
<reference evidence="5" key="1">
    <citation type="submission" date="2022-01" db="EMBL/GenBank/DDBJ databases">
        <authorList>
            <person name="King R."/>
        </authorList>
    </citation>
    <scope>NUCLEOTIDE SEQUENCE</scope>
</reference>
<dbReference type="GO" id="GO:0016616">
    <property type="term" value="F:oxidoreductase activity, acting on the CH-OH group of donors, NAD or NADP as acceptor"/>
    <property type="evidence" value="ECO:0007669"/>
    <property type="project" value="InterPro"/>
</dbReference>
<dbReference type="PANTHER" id="PTHR11835:SF42">
    <property type="entry name" value="ISOCITRATE DEHYDROGENASE [NAD] SUBUNIT BETA, MITOCHONDRIAL"/>
    <property type="match status" value="1"/>
</dbReference>
<keyword evidence="3" id="KW-0812">Transmembrane</keyword>
<gene>
    <name evidence="5" type="ORF">PSYICH_LOCUS6603</name>
</gene>
<dbReference type="OrthoDB" id="10261637at2759"/>
<dbReference type="Proteomes" id="UP001153636">
    <property type="component" value="Chromosome 2"/>
</dbReference>
<feature type="transmembrane region" description="Helical" evidence="3">
    <location>
        <begin position="39"/>
        <end position="60"/>
    </location>
</feature>
<dbReference type="Gene3D" id="3.40.718.10">
    <property type="entry name" value="Isopropylmalate Dehydrogenase"/>
    <property type="match status" value="2"/>
</dbReference>
<dbReference type="GO" id="GO:0051287">
    <property type="term" value="F:NAD binding"/>
    <property type="evidence" value="ECO:0007669"/>
    <property type="project" value="InterPro"/>
</dbReference>
<feature type="domain" description="Isopropylmalate dehydrogenase-like" evidence="4">
    <location>
        <begin position="297"/>
        <end position="600"/>
    </location>
</feature>